<name>A0A1H3I4W6_EUBBA</name>
<keyword evidence="4" id="KW-0408">Iron</keyword>
<dbReference type="PANTHER" id="PTHR32329">
    <property type="entry name" value="BIFUNCTIONAL PROTEIN [INCLUDES 2-HYDROXYACYL-COA DEHYDRATASE (N-TER) AND ITS ACTIVATOR DOMAIN (C_TERM)-RELATED"/>
    <property type="match status" value="1"/>
</dbReference>
<dbReference type="InterPro" id="IPR002731">
    <property type="entry name" value="ATPase_BadF"/>
</dbReference>
<dbReference type="RefSeq" id="WP_090246474.1">
    <property type="nucleotide sequence ID" value="NZ_FNOU01000021.1"/>
</dbReference>
<organism evidence="7 8">
    <name type="scientific">Eubacterium barkeri</name>
    <name type="common">Clostridium barkeri</name>
    <dbReference type="NCBI Taxonomy" id="1528"/>
    <lineage>
        <taxon>Bacteria</taxon>
        <taxon>Bacillati</taxon>
        <taxon>Bacillota</taxon>
        <taxon>Clostridia</taxon>
        <taxon>Eubacteriales</taxon>
        <taxon>Eubacteriaceae</taxon>
        <taxon>Eubacterium</taxon>
    </lineage>
</organism>
<evidence type="ECO:0000259" key="6">
    <source>
        <dbReference type="Pfam" id="PF01869"/>
    </source>
</evidence>
<dbReference type="PANTHER" id="PTHR32329:SF2">
    <property type="entry name" value="BIFUNCTIONAL PROTEIN [INCLUDES 2-HYDROXYACYL-COA DEHYDRATASE (N-TER) AND ITS ACTIVATOR DOMAIN (C_TERM)"/>
    <property type="match status" value="1"/>
</dbReference>
<dbReference type="FunFam" id="3.30.420.40:FF:000217">
    <property type="entry name" value="2-hydroxyisocaproyl-CoA dehydratase activator"/>
    <property type="match status" value="1"/>
</dbReference>
<evidence type="ECO:0000256" key="4">
    <source>
        <dbReference type="ARBA" id="ARBA00023004"/>
    </source>
</evidence>
<reference evidence="8" key="1">
    <citation type="submission" date="2016-10" db="EMBL/GenBank/DDBJ databases">
        <authorList>
            <person name="Varghese N."/>
            <person name="Submissions S."/>
        </authorList>
    </citation>
    <scope>NUCLEOTIDE SEQUENCE [LARGE SCALE GENOMIC DNA]</scope>
    <source>
        <strain evidence="8">VPI 5359</strain>
    </source>
</reference>
<comment type="subunit">
    <text evidence="2">Homodimer.</text>
</comment>
<dbReference type="GO" id="GO:0046872">
    <property type="term" value="F:metal ion binding"/>
    <property type="evidence" value="ECO:0007669"/>
    <property type="project" value="UniProtKB-KW"/>
</dbReference>
<dbReference type="InterPro" id="IPR051805">
    <property type="entry name" value="Dehydratase_Activator_Redct"/>
</dbReference>
<evidence type="ECO:0000256" key="3">
    <source>
        <dbReference type="ARBA" id="ARBA00022723"/>
    </source>
</evidence>
<dbReference type="AlphaFoldDB" id="A0A1H3I4W6"/>
<dbReference type="NCBIfam" id="TIGR00241">
    <property type="entry name" value="CoA_E_activ"/>
    <property type="match status" value="1"/>
</dbReference>
<evidence type="ECO:0000256" key="5">
    <source>
        <dbReference type="ARBA" id="ARBA00023014"/>
    </source>
</evidence>
<dbReference type="Proteomes" id="UP000199652">
    <property type="component" value="Unassembled WGS sequence"/>
</dbReference>
<dbReference type="Pfam" id="PF01869">
    <property type="entry name" value="BcrAD_BadFG"/>
    <property type="match status" value="1"/>
</dbReference>
<sequence>MYTLGIDIGSTATKGIILKNGTDIVSLAKVDVGTGTSGSKRVMDALFEKSNLKPEEIAYTIATGYGRKKFEFGDKQISELSCHTRGAYFKLKDVRTIIDIGGQDVKTIKVNKLGKMESFAMNEKCAAGTGRFLDVMAGVLETRVDQMGDLSAQADEDLNISTTCTVFAESEVISLMSNGAKLANVAAAIHKSVAKRVCGLAHRAGVEASVVMTGGVAQNRGVIRAIERELKLPVTVPENPQMMGALGAAILAFEAMQEGRGLEK</sequence>
<comment type="cofactor">
    <cofactor evidence="1">
        <name>[4Fe-4S] cluster</name>
        <dbReference type="ChEBI" id="CHEBI:49883"/>
    </cofactor>
</comment>
<accession>A0A1H3I4W6</accession>
<dbReference type="InterPro" id="IPR008275">
    <property type="entry name" value="CoA_E_activase_dom"/>
</dbReference>
<keyword evidence="3" id="KW-0479">Metal-binding</keyword>
<evidence type="ECO:0000256" key="2">
    <source>
        <dbReference type="ARBA" id="ARBA00011738"/>
    </source>
</evidence>
<proteinExistence type="predicted"/>
<evidence type="ECO:0000256" key="1">
    <source>
        <dbReference type="ARBA" id="ARBA00001966"/>
    </source>
</evidence>
<dbReference type="OrthoDB" id="9778513at2"/>
<evidence type="ECO:0000313" key="7">
    <source>
        <dbReference type="EMBL" id="SDY22730.1"/>
    </source>
</evidence>
<dbReference type="Gene3D" id="3.30.420.40">
    <property type="match status" value="2"/>
</dbReference>
<dbReference type="SUPFAM" id="SSF53067">
    <property type="entry name" value="Actin-like ATPase domain"/>
    <property type="match status" value="1"/>
</dbReference>
<keyword evidence="5" id="KW-0411">Iron-sulfur</keyword>
<evidence type="ECO:0000313" key="8">
    <source>
        <dbReference type="Proteomes" id="UP000199652"/>
    </source>
</evidence>
<dbReference type="STRING" id="1528.SAMN04488579_12115"/>
<dbReference type="EMBL" id="FNOU01000021">
    <property type="protein sequence ID" value="SDY22730.1"/>
    <property type="molecule type" value="Genomic_DNA"/>
</dbReference>
<dbReference type="GO" id="GO:0051536">
    <property type="term" value="F:iron-sulfur cluster binding"/>
    <property type="evidence" value="ECO:0007669"/>
    <property type="project" value="UniProtKB-KW"/>
</dbReference>
<dbReference type="InterPro" id="IPR043129">
    <property type="entry name" value="ATPase_NBD"/>
</dbReference>
<keyword evidence="8" id="KW-1185">Reference proteome</keyword>
<gene>
    <name evidence="7" type="ORF">SAMN04488579_12115</name>
</gene>
<feature type="domain" description="ATPase BadF/BadG/BcrA/BcrD type" evidence="6">
    <location>
        <begin position="4"/>
        <end position="252"/>
    </location>
</feature>
<protein>
    <submittedName>
        <fullName evidence="7">CoA-substrate-specific enzyme activase, putative</fullName>
    </submittedName>
</protein>